<dbReference type="InterPro" id="IPR048304">
    <property type="entry name" value="UbiD_Rift_dom"/>
</dbReference>
<evidence type="ECO:0000313" key="4">
    <source>
        <dbReference type="Proteomes" id="UP000267268"/>
    </source>
</evidence>
<evidence type="ECO:0000259" key="2">
    <source>
        <dbReference type="Pfam" id="PF20696"/>
    </source>
</evidence>
<dbReference type="OrthoDB" id="9809841at2"/>
<keyword evidence="4" id="KW-1185">Reference proteome</keyword>
<dbReference type="SUPFAM" id="SSF143968">
    <property type="entry name" value="UbiD C-terminal domain-like"/>
    <property type="match status" value="1"/>
</dbReference>
<evidence type="ECO:0000313" key="3">
    <source>
        <dbReference type="EMBL" id="AZQ63788.1"/>
    </source>
</evidence>
<dbReference type="GO" id="GO:0046281">
    <property type="term" value="P:cinnamic acid catabolic process"/>
    <property type="evidence" value="ECO:0007669"/>
    <property type="project" value="TreeGrafter"/>
</dbReference>
<dbReference type="PANTHER" id="PTHR30108">
    <property type="entry name" value="3-OCTAPRENYL-4-HYDROXYBENZOATE CARBOXY-LYASE-RELATED"/>
    <property type="match status" value="1"/>
</dbReference>
<name>A0A3S9P6H0_9BACT</name>
<proteinExistence type="predicted"/>
<dbReference type="GO" id="GO:0005737">
    <property type="term" value="C:cytoplasm"/>
    <property type="evidence" value="ECO:0007669"/>
    <property type="project" value="TreeGrafter"/>
</dbReference>
<dbReference type="InterPro" id="IPR002830">
    <property type="entry name" value="UbiD"/>
</dbReference>
<dbReference type="GO" id="GO:0016831">
    <property type="term" value="F:carboxy-lyase activity"/>
    <property type="evidence" value="ECO:0007669"/>
    <property type="project" value="InterPro"/>
</dbReference>
<dbReference type="AlphaFoldDB" id="A0A3S9P6H0"/>
<dbReference type="PANTHER" id="PTHR30108:SF17">
    <property type="entry name" value="FERULIC ACID DECARBOXYLASE 1"/>
    <property type="match status" value="1"/>
</dbReference>
<evidence type="ECO:0000259" key="1">
    <source>
        <dbReference type="Pfam" id="PF01977"/>
    </source>
</evidence>
<reference evidence="3 4" key="1">
    <citation type="submission" date="2018-12" db="EMBL/GenBank/DDBJ databases">
        <title>Flammeovirga pectinis sp. nov., isolated from the gut of the Korean scallop, Patinopecten yessoensis.</title>
        <authorList>
            <person name="Bae J.-W."/>
            <person name="Jeong Y.-S."/>
            <person name="Kang W."/>
        </authorList>
    </citation>
    <scope>NUCLEOTIDE SEQUENCE [LARGE SCALE GENOMIC DNA]</scope>
    <source>
        <strain evidence="3 4">L12M1</strain>
    </source>
</reference>
<dbReference type="GO" id="GO:0033494">
    <property type="term" value="P:ferulate metabolic process"/>
    <property type="evidence" value="ECO:0007669"/>
    <property type="project" value="TreeGrafter"/>
</dbReference>
<dbReference type="EMBL" id="CP034562">
    <property type="protein sequence ID" value="AZQ63788.1"/>
    <property type="molecule type" value="Genomic_DNA"/>
</dbReference>
<dbReference type="Pfam" id="PF01977">
    <property type="entry name" value="UbiD"/>
    <property type="match status" value="1"/>
</dbReference>
<dbReference type="RefSeq" id="WP_126616836.1">
    <property type="nucleotide sequence ID" value="NZ_CP034562.1"/>
</dbReference>
<gene>
    <name evidence="3" type="ORF">EI427_16615</name>
</gene>
<dbReference type="SUPFAM" id="SSF50475">
    <property type="entry name" value="FMN-binding split barrel"/>
    <property type="match status" value="1"/>
</dbReference>
<dbReference type="Gene3D" id="3.40.1670.10">
    <property type="entry name" value="UbiD C-terminal domain-like"/>
    <property type="match status" value="1"/>
</dbReference>
<sequence length="458" mass="50974">MKHFLLRYSLIRIKGCPEGFRAADFGMGKSGNPKAPWARLAVMLGMPPESGLMDIQKGYLDAIATGEVHDPIILDNKTAPCKENIWLGDDIDLEKFPAPLGHDGDGGRYIQTAGLNIVQTPDGKWTNWSTNRAMILDKNTMTGLWIPAQHNGMIHQMWTKEGKDTPWALALGVNPAVTTQAGARCPDWVDEYDQSSKLLDSSIELVKCETNDLLVPADAEIIIEGYVCKDQFEAEGPFGEYPGYLPDEVNKTPRQVITAITFRNNPILPICLPGVPIDSSHVSMSFFRASDVVTAFKKAELPVIDAMILFESANHWLVIRVKDDWHKTTGLTTDAFIRLIGDTFWNQHVGSSAKLVVVGEDIDPSSLRDVTWALATRNHPKLGTYFFEDIHKMGAGTENYHAANEKIHGEGGLAIYSCLPLQDRVGLPKRRVLSFDENYPDPIKAKVNENWTKWGFKE</sequence>
<protein>
    <submittedName>
        <fullName evidence="3">UbiD family decarboxylase</fullName>
    </submittedName>
</protein>
<dbReference type="InterPro" id="IPR049381">
    <property type="entry name" value="UbiD-like_C"/>
</dbReference>
<accession>A0A3S9P6H0</accession>
<dbReference type="Pfam" id="PF20696">
    <property type="entry name" value="UbiD_C"/>
    <property type="match status" value="1"/>
</dbReference>
<dbReference type="Proteomes" id="UP000267268">
    <property type="component" value="Chromosome 1"/>
</dbReference>
<feature type="domain" description="3-octaprenyl-4-hydroxybenzoate carboxy-lyase-like C-terminal" evidence="2">
    <location>
        <begin position="284"/>
        <end position="391"/>
    </location>
</feature>
<dbReference type="KEGG" id="fll:EI427_16615"/>
<organism evidence="3 4">
    <name type="scientific">Flammeovirga pectinis</name>
    <dbReference type="NCBI Taxonomy" id="2494373"/>
    <lineage>
        <taxon>Bacteria</taxon>
        <taxon>Pseudomonadati</taxon>
        <taxon>Bacteroidota</taxon>
        <taxon>Cytophagia</taxon>
        <taxon>Cytophagales</taxon>
        <taxon>Flammeovirgaceae</taxon>
        <taxon>Flammeovirga</taxon>
    </lineage>
</organism>
<feature type="domain" description="3-octaprenyl-4-hydroxybenzoate carboxy-lyase-like Rift-related" evidence="1">
    <location>
        <begin position="75"/>
        <end position="276"/>
    </location>
</feature>
<dbReference type="Gene3D" id="1.20.5.4570">
    <property type="match status" value="1"/>
</dbReference>